<feature type="non-terminal residue" evidence="2">
    <location>
        <position position="66"/>
    </location>
</feature>
<dbReference type="EMBL" id="JASCZI010162591">
    <property type="protein sequence ID" value="MED6179209.1"/>
    <property type="molecule type" value="Genomic_DNA"/>
</dbReference>
<name>A0ABU6W0B4_9FABA</name>
<accession>A0ABU6W0B4</accession>
<evidence type="ECO:0000256" key="1">
    <source>
        <dbReference type="SAM" id="MobiDB-lite"/>
    </source>
</evidence>
<sequence length="66" mass="7069">MRLGWLGRGAETTAAETSSTFKTATREFDGTDNVGGMICGRAQTRRCGGNRVGGCGERVSSKRENR</sequence>
<dbReference type="Proteomes" id="UP001341840">
    <property type="component" value="Unassembled WGS sequence"/>
</dbReference>
<keyword evidence="3" id="KW-1185">Reference proteome</keyword>
<organism evidence="2 3">
    <name type="scientific">Stylosanthes scabra</name>
    <dbReference type="NCBI Taxonomy" id="79078"/>
    <lineage>
        <taxon>Eukaryota</taxon>
        <taxon>Viridiplantae</taxon>
        <taxon>Streptophyta</taxon>
        <taxon>Embryophyta</taxon>
        <taxon>Tracheophyta</taxon>
        <taxon>Spermatophyta</taxon>
        <taxon>Magnoliopsida</taxon>
        <taxon>eudicotyledons</taxon>
        <taxon>Gunneridae</taxon>
        <taxon>Pentapetalae</taxon>
        <taxon>rosids</taxon>
        <taxon>fabids</taxon>
        <taxon>Fabales</taxon>
        <taxon>Fabaceae</taxon>
        <taxon>Papilionoideae</taxon>
        <taxon>50 kb inversion clade</taxon>
        <taxon>dalbergioids sensu lato</taxon>
        <taxon>Dalbergieae</taxon>
        <taxon>Pterocarpus clade</taxon>
        <taxon>Stylosanthes</taxon>
    </lineage>
</organism>
<evidence type="ECO:0000313" key="3">
    <source>
        <dbReference type="Proteomes" id="UP001341840"/>
    </source>
</evidence>
<feature type="region of interest" description="Disordered" evidence="1">
    <location>
        <begin position="1"/>
        <end position="20"/>
    </location>
</feature>
<reference evidence="2 3" key="1">
    <citation type="journal article" date="2023" name="Plants (Basel)">
        <title>Bridging the Gap: Combining Genomics and Transcriptomics Approaches to Understand Stylosanthes scabra, an Orphan Legume from the Brazilian Caatinga.</title>
        <authorList>
            <person name="Ferreira-Neto J.R.C."/>
            <person name="da Silva M.D."/>
            <person name="Binneck E."/>
            <person name="de Melo N.F."/>
            <person name="da Silva R.H."/>
            <person name="de Melo A.L.T.M."/>
            <person name="Pandolfi V."/>
            <person name="Bustamante F.O."/>
            <person name="Brasileiro-Vidal A.C."/>
            <person name="Benko-Iseppon A.M."/>
        </authorList>
    </citation>
    <scope>NUCLEOTIDE SEQUENCE [LARGE SCALE GENOMIC DNA]</scope>
    <source>
        <tissue evidence="2">Leaves</tissue>
    </source>
</reference>
<comment type="caution">
    <text evidence="2">The sequence shown here is derived from an EMBL/GenBank/DDBJ whole genome shotgun (WGS) entry which is preliminary data.</text>
</comment>
<protein>
    <submittedName>
        <fullName evidence="2">Uncharacterized protein</fullName>
    </submittedName>
</protein>
<feature type="compositionally biased region" description="Low complexity" evidence="1">
    <location>
        <begin position="10"/>
        <end position="20"/>
    </location>
</feature>
<proteinExistence type="predicted"/>
<gene>
    <name evidence="2" type="ORF">PIB30_114985</name>
</gene>
<evidence type="ECO:0000313" key="2">
    <source>
        <dbReference type="EMBL" id="MED6179209.1"/>
    </source>
</evidence>